<dbReference type="SUPFAM" id="SSF56112">
    <property type="entry name" value="Protein kinase-like (PK-like)"/>
    <property type="match status" value="1"/>
</dbReference>
<protein>
    <submittedName>
        <fullName evidence="1">Uncharacterized protein</fullName>
    </submittedName>
</protein>
<gene>
    <name evidence="1" type="ORF">GT347_11990</name>
</gene>
<proteinExistence type="predicted"/>
<dbReference type="EMBL" id="CP047650">
    <property type="protein sequence ID" value="QHI98652.1"/>
    <property type="molecule type" value="Genomic_DNA"/>
</dbReference>
<dbReference type="InterPro" id="IPR011009">
    <property type="entry name" value="Kinase-like_dom_sf"/>
</dbReference>
<accession>A0A857J6L0</accession>
<organism evidence="1 2">
    <name type="scientific">Xylophilus rhododendri</name>
    <dbReference type="NCBI Taxonomy" id="2697032"/>
    <lineage>
        <taxon>Bacteria</taxon>
        <taxon>Pseudomonadati</taxon>
        <taxon>Pseudomonadota</taxon>
        <taxon>Betaproteobacteria</taxon>
        <taxon>Burkholderiales</taxon>
        <taxon>Xylophilus</taxon>
    </lineage>
</organism>
<dbReference type="AlphaFoldDB" id="A0A857J6L0"/>
<evidence type="ECO:0000313" key="2">
    <source>
        <dbReference type="Proteomes" id="UP000464787"/>
    </source>
</evidence>
<name>A0A857J6L0_9BURK</name>
<dbReference type="Gene3D" id="3.30.200.20">
    <property type="entry name" value="Phosphorylase Kinase, domain 1"/>
    <property type="match status" value="1"/>
</dbReference>
<sequence>MLPHQPLSLSEPRRIWGRVTGRLASAAKAAVLAPSVRAELAELAEPSWQDEPTPAAEFRPPLQARQTGAGERLLRLPQGIDYGGLLLGPVFAEGSFKNAHEVLRPDGRSSGLVLLIEKSIHGRQIPAELARLAWLAQQGFPVADIVSTGHYRGHSAMLMPRRMGMIKPGIVWQPEMLAKFLQSPYVTRNTVRDLRLILWHMEVLGLRIIDLQMLLDPGNGSLQLSDPLDIVPGRTLAQPYPGHGPFGGAVQPLRYVLQQLYWRFPDMAAN</sequence>
<reference evidence="1 2" key="1">
    <citation type="submission" date="2020-01" db="EMBL/GenBank/DDBJ databases">
        <title>Genome sequencing of strain KACC 21265.</title>
        <authorList>
            <person name="Heo J."/>
            <person name="Kim S.-J."/>
            <person name="Kim J.-S."/>
            <person name="Hong S.-B."/>
            <person name="Kwon S.-W."/>
        </authorList>
    </citation>
    <scope>NUCLEOTIDE SEQUENCE [LARGE SCALE GENOMIC DNA]</scope>
    <source>
        <strain evidence="1 2">KACC 21265</strain>
    </source>
</reference>
<dbReference type="RefSeq" id="WP_160552169.1">
    <property type="nucleotide sequence ID" value="NZ_CP047650.1"/>
</dbReference>
<dbReference type="KEGG" id="xyk:GT347_11990"/>
<dbReference type="Proteomes" id="UP000464787">
    <property type="component" value="Chromosome"/>
</dbReference>
<keyword evidence="2" id="KW-1185">Reference proteome</keyword>
<evidence type="ECO:0000313" key="1">
    <source>
        <dbReference type="EMBL" id="QHI98652.1"/>
    </source>
</evidence>